<keyword evidence="2" id="KW-1185">Reference proteome</keyword>
<name>W0RSH8_9BACT</name>
<dbReference type="AlphaFoldDB" id="W0RSH8"/>
<accession>W0RSH8</accession>
<proteinExistence type="predicted"/>
<evidence type="ECO:0008006" key="3">
    <source>
        <dbReference type="Google" id="ProtNLM"/>
    </source>
</evidence>
<gene>
    <name evidence="1" type="ORF">J421_6116</name>
</gene>
<dbReference type="Proteomes" id="UP000019151">
    <property type="component" value="Plasmid 2"/>
</dbReference>
<dbReference type="KEGG" id="gba:J421_6116"/>
<evidence type="ECO:0000313" key="2">
    <source>
        <dbReference type="Proteomes" id="UP000019151"/>
    </source>
</evidence>
<dbReference type="RefSeq" id="WP_025414945.1">
    <property type="nucleotide sequence ID" value="NZ_CP007130.1"/>
</dbReference>
<dbReference type="EMBL" id="CP007130">
    <property type="protein sequence ID" value="AHG93651.1"/>
    <property type="molecule type" value="Genomic_DNA"/>
</dbReference>
<keyword evidence="1" id="KW-0614">Plasmid</keyword>
<geneLocation type="plasmid" evidence="1 2">
    <name>2</name>
</geneLocation>
<dbReference type="HOGENOM" id="CLU_2058002_0_0_0"/>
<evidence type="ECO:0000313" key="1">
    <source>
        <dbReference type="EMBL" id="AHG93651.1"/>
    </source>
</evidence>
<reference evidence="1 2" key="1">
    <citation type="journal article" date="2014" name="Genome Announc.">
        <title>Genome Sequence and Methylome of Soil Bacterium Gemmatirosa kalamazoonensis KBS708T, a Member of the Rarely Cultivated Gemmatimonadetes Phylum.</title>
        <authorList>
            <person name="Debruyn J.M."/>
            <person name="Radosevich M."/>
            <person name="Wommack K.E."/>
            <person name="Polson S.W."/>
            <person name="Hauser L.J."/>
            <person name="Fawaz M.N."/>
            <person name="Korlach J."/>
            <person name="Tsai Y.C."/>
        </authorList>
    </citation>
    <scope>NUCLEOTIDE SEQUENCE [LARGE SCALE GENOMIC DNA]</scope>
    <source>
        <strain evidence="1 2">KBS708</strain>
        <plasmid evidence="2">Plasmid 2</plasmid>
    </source>
</reference>
<sequence>MTSPELPPEVIALVHGPVGTMAHVEMLLALRAAEPGTCSIDQIAAAAHLSTAAGAREILSELETASLVAAGGGDLWRYAPRGSALRTGVDLLAAMYHQRPVTLVRALYERPVRPLHRTR</sequence>
<organism evidence="1 2">
    <name type="scientific">Gemmatirosa kalamazoonensis</name>
    <dbReference type="NCBI Taxonomy" id="861299"/>
    <lineage>
        <taxon>Bacteria</taxon>
        <taxon>Pseudomonadati</taxon>
        <taxon>Gemmatimonadota</taxon>
        <taxon>Gemmatimonadia</taxon>
        <taxon>Gemmatimonadales</taxon>
        <taxon>Gemmatimonadaceae</taxon>
        <taxon>Gemmatirosa</taxon>
    </lineage>
</organism>
<dbReference type="InParanoid" id="W0RSH8"/>
<protein>
    <recommendedName>
        <fullName evidence="3">HTH iclR-type domain-containing protein</fullName>
    </recommendedName>
</protein>